<evidence type="ECO:0000256" key="1">
    <source>
        <dbReference type="SAM" id="MobiDB-lite"/>
    </source>
</evidence>
<dbReference type="EMBL" id="LR796601">
    <property type="protein sequence ID" value="CAB4153703.1"/>
    <property type="molecule type" value="Genomic_DNA"/>
</dbReference>
<gene>
    <name evidence="2" type="ORF">UFOVP628_17</name>
</gene>
<feature type="region of interest" description="Disordered" evidence="1">
    <location>
        <begin position="21"/>
        <end position="40"/>
    </location>
</feature>
<reference evidence="2" key="1">
    <citation type="submission" date="2020-04" db="EMBL/GenBank/DDBJ databases">
        <authorList>
            <person name="Chiriac C."/>
            <person name="Salcher M."/>
            <person name="Ghai R."/>
            <person name="Kavagutti S V."/>
        </authorList>
    </citation>
    <scope>NUCLEOTIDE SEQUENCE</scope>
</reference>
<name>A0A6J5N998_9CAUD</name>
<evidence type="ECO:0000313" key="2">
    <source>
        <dbReference type="EMBL" id="CAB4153703.1"/>
    </source>
</evidence>
<feature type="compositionally biased region" description="Polar residues" evidence="1">
    <location>
        <begin position="737"/>
        <end position="749"/>
    </location>
</feature>
<sequence length="749" mass="80664">MAYSSIEDKYLSALTAVQFPDTPLEPDMPEQSMPGRQPGDILLAEAGSRGLPEQAYSGRYPDTIKPYDPTVRERLAGLLQSSFEGLGMDRYKARQNAQTLIGGGSSNLPLNIGLADFVPFLGTGLQTEEAIDTGKEAITSAQQGNYGTAALQGGAAVLGLVPGVAGTVKAAKPLVPKAAEMVLNSMDALGTPISMGAVPLEKYSSVTASTAAKVDKGSVKLSDKVAKGQVLQLAPEYRVKVTGAYKPEGKTQNIPNAVNPGNYEEAAVRLDDLAVSFPDPLESPERFSAMLTNVYNSNEVPIPPRWMIENANDMPKWSNWFGQMTKGQLDEANRGFAVVDKFKQIYTDGTASPETTGRLMMWAMLSRRASAYPHESGFLDLAESMTPLIQKALRGEYGQADIDAGLQMIKQSIPSGSPGNMVTSNANDFLRTFLPKMSEKLPDGRTKLQALHDMIADPNMTGPQIRRAFYGLAQDVGIKNKVLSFALLVSGREDVMVLDRIQINRLFAGGEKIYDDVAHLFDGGPGLAIYEGLERSLGSRVNQLYTNVGRADQASLGRYHWESWVLSSGQEVAHPTLETIVKSAKGETNPFANVPVKEGRMHERAFGISYERTPEGGNKFVFPTAKGDDYEFTKPGLDALFEQVMDKKNGIIPADFPGVKYFSKDTLPDGSTNPYFGKPWYSWPGVNRDRIDELAATFGTKINTASGAGSLEATVASQAAGGSVGAKRAAAGKRTSVKQGRQALQSGAE</sequence>
<protein>
    <submittedName>
        <fullName evidence="2">Uncharacterized protein</fullName>
    </submittedName>
</protein>
<feature type="region of interest" description="Disordered" evidence="1">
    <location>
        <begin position="721"/>
        <end position="749"/>
    </location>
</feature>
<organism evidence="2">
    <name type="scientific">uncultured Caudovirales phage</name>
    <dbReference type="NCBI Taxonomy" id="2100421"/>
    <lineage>
        <taxon>Viruses</taxon>
        <taxon>Duplodnaviria</taxon>
        <taxon>Heunggongvirae</taxon>
        <taxon>Uroviricota</taxon>
        <taxon>Caudoviricetes</taxon>
        <taxon>Peduoviridae</taxon>
        <taxon>Maltschvirus</taxon>
        <taxon>Maltschvirus maltsch</taxon>
    </lineage>
</organism>
<proteinExistence type="predicted"/>
<accession>A0A6J5N998</accession>